<evidence type="ECO:0000256" key="2">
    <source>
        <dbReference type="SAM" id="SignalP"/>
    </source>
</evidence>
<feature type="signal peptide" evidence="2">
    <location>
        <begin position="1"/>
        <end position="20"/>
    </location>
</feature>
<gene>
    <name evidence="3" type="ORF">RSOLAG1IB_12624</name>
</gene>
<sequence>MYATDVAMLVLLAAIRSGYSRFRVLGCNDVAGRSDKSLIFGNFCGIHTNDVLHSSVRGSGTLYTIYFIFVVNIIVLPSSAWSLHEQLSGPLAGQGILYLVCTTNPQGLQCP</sequence>
<name>A0A0B7G3B5_THACB</name>
<dbReference type="AlphaFoldDB" id="A0A0B7G3B5"/>
<keyword evidence="2" id="KW-0732">Signal</keyword>
<keyword evidence="1" id="KW-0812">Transmembrane</keyword>
<protein>
    <submittedName>
        <fullName evidence="3">Uncharacterized protein</fullName>
    </submittedName>
</protein>
<organism evidence="3 4">
    <name type="scientific">Thanatephorus cucumeris (strain AG1-IB / isolate 7/3/14)</name>
    <name type="common">Lettuce bottom rot fungus</name>
    <name type="synonym">Rhizoctonia solani</name>
    <dbReference type="NCBI Taxonomy" id="1108050"/>
    <lineage>
        <taxon>Eukaryota</taxon>
        <taxon>Fungi</taxon>
        <taxon>Dikarya</taxon>
        <taxon>Basidiomycota</taxon>
        <taxon>Agaricomycotina</taxon>
        <taxon>Agaricomycetes</taxon>
        <taxon>Cantharellales</taxon>
        <taxon>Ceratobasidiaceae</taxon>
        <taxon>Rhizoctonia</taxon>
        <taxon>Rhizoctonia solani AG-1</taxon>
    </lineage>
</organism>
<accession>A0A0B7G3B5</accession>
<evidence type="ECO:0000313" key="3">
    <source>
        <dbReference type="EMBL" id="CEL62993.1"/>
    </source>
</evidence>
<keyword evidence="1" id="KW-0472">Membrane</keyword>
<feature type="chain" id="PRO_5002114640" evidence="2">
    <location>
        <begin position="21"/>
        <end position="111"/>
    </location>
</feature>
<proteinExistence type="predicted"/>
<feature type="transmembrane region" description="Helical" evidence="1">
    <location>
        <begin position="63"/>
        <end position="83"/>
    </location>
</feature>
<reference evidence="3 4" key="1">
    <citation type="submission" date="2014-11" db="EMBL/GenBank/DDBJ databases">
        <authorList>
            <person name="Wibberg Daniel"/>
        </authorList>
    </citation>
    <scope>NUCLEOTIDE SEQUENCE [LARGE SCALE GENOMIC DNA]</scope>
    <source>
        <strain evidence="3">Rhizoctonia solani AG1-IB 7/3/14</strain>
    </source>
</reference>
<evidence type="ECO:0000256" key="1">
    <source>
        <dbReference type="SAM" id="Phobius"/>
    </source>
</evidence>
<evidence type="ECO:0000313" key="4">
    <source>
        <dbReference type="Proteomes" id="UP000059188"/>
    </source>
</evidence>
<dbReference type="EMBL" id="LN679865">
    <property type="protein sequence ID" value="CEL62993.1"/>
    <property type="molecule type" value="Genomic_DNA"/>
</dbReference>
<dbReference type="Proteomes" id="UP000059188">
    <property type="component" value="Unassembled WGS sequence"/>
</dbReference>
<keyword evidence="1" id="KW-1133">Transmembrane helix</keyword>
<keyword evidence="4" id="KW-1185">Reference proteome</keyword>